<evidence type="ECO:0000313" key="2">
    <source>
        <dbReference type="EMBL" id="EPS37868.1"/>
    </source>
</evidence>
<gene>
    <name evidence="2" type="ORF">H072_8470</name>
</gene>
<reference evidence="2 3" key="1">
    <citation type="journal article" date="2013" name="PLoS Genet.">
        <title>Genomic mechanisms accounting for the adaptation to parasitism in nematode-trapping fungi.</title>
        <authorList>
            <person name="Meerupati T."/>
            <person name="Andersson K.M."/>
            <person name="Friman E."/>
            <person name="Kumar D."/>
            <person name="Tunlid A."/>
            <person name="Ahren D."/>
        </authorList>
    </citation>
    <scope>NUCLEOTIDE SEQUENCE [LARGE SCALE GENOMIC DNA]</scope>
    <source>
        <strain evidence="2 3">CBS 200.50</strain>
    </source>
</reference>
<sequence>MANANAFRNHPRETSNVTDLVRDTENMALRKSSHRMSTHESYSKVEDVGKIENTAHKVWHNEEPTPIVQHRHEVQKENRYETISIQRATNQLRIVTRQPVSNNPESPVVSPTDSNTPSKPRRTSASHKSMKDLFEDLELKKLAFNEKRALYHDQKEEWDKAEIFTRAMIKILNKNPKAILHMVTEHGMNITDCYLLLMAAQTNQSKWDEALETANKVTAIGLKPVHELFSFVTPTMVDLVRARLYYQRGDLKTAKVIAENGIMIMQGKKGSAVHAGILEAALELAYYILKGLGDEAEAEFYISMHPRYLRHNGR</sequence>
<evidence type="ECO:0000313" key="3">
    <source>
        <dbReference type="Proteomes" id="UP000015100"/>
    </source>
</evidence>
<dbReference type="Proteomes" id="UP000015100">
    <property type="component" value="Unassembled WGS sequence"/>
</dbReference>
<evidence type="ECO:0000256" key="1">
    <source>
        <dbReference type="SAM" id="MobiDB-lite"/>
    </source>
</evidence>
<proteinExistence type="predicted"/>
<dbReference type="SUPFAM" id="SSF48452">
    <property type="entry name" value="TPR-like"/>
    <property type="match status" value="1"/>
</dbReference>
<protein>
    <submittedName>
        <fullName evidence="2">Uncharacterized protein</fullName>
    </submittedName>
</protein>
<feature type="compositionally biased region" description="Polar residues" evidence="1">
    <location>
        <begin position="92"/>
        <end position="118"/>
    </location>
</feature>
<name>S8BF49_DACHA</name>
<dbReference type="EMBL" id="AQGS01000598">
    <property type="protein sequence ID" value="EPS37868.1"/>
    <property type="molecule type" value="Genomic_DNA"/>
</dbReference>
<dbReference type="AlphaFoldDB" id="S8BF49"/>
<keyword evidence="3" id="KW-1185">Reference proteome</keyword>
<reference evidence="3" key="2">
    <citation type="submission" date="2013-04" db="EMBL/GenBank/DDBJ databases">
        <title>Genomic mechanisms accounting for the adaptation to parasitism in nematode-trapping fungi.</title>
        <authorList>
            <person name="Ahren D.G."/>
        </authorList>
    </citation>
    <scope>NUCLEOTIDE SEQUENCE [LARGE SCALE GENOMIC DNA]</scope>
    <source>
        <strain evidence="3">CBS 200.50</strain>
    </source>
</reference>
<dbReference type="InterPro" id="IPR011990">
    <property type="entry name" value="TPR-like_helical_dom_sf"/>
</dbReference>
<accession>S8BF49</accession>
<dbReference type="HOGENOM" id="CLU_885726_0_0_1"/>
<feature type="region of interest" description="Disordered" evidence="1">
    <location>
        <begin position="92"/>
        <end position="128"/>
    </location>
</feature>
<dbReference type="Gene3D" id="1.25.40.10">
    <property type="entry name" value="Tetratricopeptide repeat domain"/>
    <property type="match status" value="1"/>
</dbReference>
<comment type="caution">
    <text evidence="2">The sequence shown here is derived from an EMBL/GenBank/DDBJ whole genome shotgun (WGS) entry which is preliminary data.</text>
</comment>
<organism evidence="2 3">
    <name type="scientific">Dactylellina haptotyla (strain CBS 200.50)</name>
    <name type="common">Nematode-trapping fungus</name>
    <name type="synonym">Monacrosporium haptotylum</name>
    <dbReference type="NCBI Taxonomy" id="1284197"/>
    <lineage>
        <taxon>Eukaryota</taxon>
        <taxon>Fungi</taxon>
        <taxon>Dikarya</taxon>
        <taxon>Ascomycota</taxon>
        <taxon>Pezizomycotina</taxon>
        <taxon>Orbiliomycetes</taxon>
        <taxon>Orbiliales</taxon>
        <taxon>Orbiliaceae</taxon>
        <taxon>Dactylellina</taxon>
    </lineage>
</organism>